<organism evidence="3 4">
    <name type="scientific">Arthrobacter ulcerisalmonis</name>
    <dbReference type="NCBI Taxonomy" id="2483813"/>
    <lineage>
        <taxon>Bacteria</taxon>
        <taxon>Bacillati</taxon>
        <taxon>Actinomycetota</taxon>
        <taxon>Actinomycetes</taxon>
        <taxon>Micrococcales</taxon>
        <taxon>Micrococcaceae</taxon>
        <taxon>Arthrobacter</taxon>
    </lineage>
</organism>
<reference evidence="3 4" key="1">
    <citation type="submission" date="2018-11" db="EMBL/GenBank/DDBJ databases">
        <authorList>
            <person name="Criscuolo A."/>
        </authorList>
    </citation>
    <scope>NUCLEOTIDE SEQUENCE [LARGE SCALE GENOMIC DNA]</scope>
    <source>
        <strain evidence="3">AT11b</strain>
    </source>
</reference>
<keyword evidence="4" id="KW-1185">Reference proteome</keyword>
<dbReference type="Gene3D" id="1.10.30.50">
    <property type="match status" value="1"/>
</dbReference>
<proteinExistence type="predicted"/>
<evidence type="ECO:0000313" key="4">
    <source>
        <dbReference type="Proteomes" id="UP000280861"/>
    </source>
</evidence>
<gene>
    <name evidence="3" type="ORF">PSET11_01290</name>
</gene>
<dbReference type="AlphaFoldDB" id="A0A3P5WQ71"/>
<evidence type="ECO:0000256" key="1">
    <source>
        <dbReference type="SAM" id="MobiDB-lite"/>
    </source>
</evidence>
<dbReference type="CDD" id="cd00085">
    <property type="entry name" value="HNHc"/>
    <property type="match status" value="1"/>
</dbReference>
<dbReference type="OrthoDB" id="5177627at2"/>
<accession>A0A3P5WQ71</accession>
<evidence type="ECO:0000313" key="3">
    <source>
        <dbReference type="EMBL" id="VDC23848.1"/>
    </source>
</evidence>
<feature type="domain" description="HNH nuclease" evidence="2">
    <location>
        <begin position="518"/>
        <end position="570"/>
    </location>
</feature>
<dbReference type="InterPro" id="IPR003870">
    <property type="entry name" value="DUF222"/>
</dbReference>
<dbReference type="InterPro" id="IPR003615">
    <property type="entry name" value="HNH_nuc"/>
</dbReference>
<feature type="region of interest" description="Disordered" evidence="1">
    <location>
        <begin position="365"/>
        <end position="388"/>
    </location>
</feature>
<evidence type="ECO:0000259" key="2">
    <source>
        <dbReference type="SMART" id="SM00507"/>
    </source>
</evidence>
<sequence>MEVPGEWPAETGGTAESLPGAPRSEDSRPLHHDARSMDSGLTETVGFRPGARGSVGPDSGAVTTDRGTPNLLQTLAAVGDRLAAAALEDFGSSDFVASAEAAALIEGFSRTVEYLQLLAAATVDRTRTSAIADARDRPAKSGKTTWLNGANGQVVEAVNEPDAGCHDGPGNPSDLRQNPADDGTRNTAEFLRLKLRIPIREARRRLTLAEQILPGTTMTGRSLPAPLGHLAAVSTPALLPDSGDGPVDDSAGLAVSPLVSSYAATVISSTVDRLRHSTSAENLCTMEQQLSAIATTSDPDILVRVAQRWAETIDADGAEPTEEALRHTQGAFIRKPRNGLHHLEIFATSDQYEHFLTVMNVATNPRSTTPSVDADADPTAGSQGKTEVNPEVQDGVNLERRTRPQQQLDGIISGLKAGLATSLLPTTGGNRPQIIATIDHRDLFDTHAHAHAHGSSAWAGAGAKAGAGAGAGALVFTGPVAAATLRKIACDADIIPVVLGSKGEIIDIGRKARLFTQAQRLALTARDKGCAFPDCTIPAPWCEAHHITYWSQGGSTATTNGVLLCSYHHHIIHKELWKIAVSDGIPTFIPPRHIDPAQRPRQNRYFKPPSPPL</sequence>
<dbReference type="Pfam" id="PF13391">
    <property type="entry name" value="HNH_2"/>
    <property type="match status" value="1"/>
</dbReference>
<feature type="region of interest" description="Disordered" evidence="1">
    <location>
        <begin position="591"/>
        <end position="613"/>
    </location>
</feature>
<dbReference type="SMART" id="SM00507">
    <property type="entry name" value="HNHc"/>
    <property type="match status" value="1"/>
</dbReference>
<feature type="compositionally biased region" description="Basic and acidic residues" evidence="1">
    <location>
        <begin position="23"/>
        <end position="36"/>
    </location>
</feature>
<name>A0A3P5WQ71_9MICC</name>
<feature type="region of interest" description="Disordered" evidence="1">
    <location>
        <begin position="1"/>
        <end position="67"/>
    </location>
</feature>
<protein>
    <recommendedName>
        <fullName evidence="2">HNH nuclease domain-containing protein</fullName>
    </recommendedName>
</protein>
<dbReference type="RefSeq" id="WP_124091252.1">
    <property type="nucleotide sequence ID" value="NZ_JBHTHK010000001.1"/>
</dbReference>
<dbReference type="EMBL" id="UXAU01000019">
    <property type="protein sequence ID" value="VDC23848.1"/>
    <property type="molecule type" value="Genomic_DNA"/>
</dbReference>
<dbReference type="Proteomes" id="UP000280861">
    <property type="component" value="Unassembled WGS sequence"/>
</dbReference>
<dbReference type="Pfam" id="PF02720">
    <property type="entry name" value="DUF222"/>
    <property type="match status" value="1"/>
</dbReference>
<feature type="region of interest" description="Disordered" evidence="1">
    <location>
        <begin position="160"/>
        <end position="186"/>
    </location>
</feature>